<reference evidence="3" key="1">
    <citation type="submission" date="2021-10" db="EMBL/GenBank/DDBJ databases">
        <authorList>
            <person name="Piombo E."/>
        </authorList>
    </citation>
    <scope>NUCLEOTIDE SEQUENCE</scope>
</reference>
<dbReference type="Proteomes" id="UP000775872">
    <property type="component" value="Unassembled WGS sequence"/>
</dbReference>
<dbReference type="PANTHER" id="PTHR10039:SF5">
    <property type="entry name" value="NACHT DOMAIN-CONTAINING PROTEIN"/>
    <property type="match status" value="1"/>
</dbReference>
<name>A0A9N9Z9E8_9HYPO</name>
<dbReference type="Pfam" id="PF24883">
    <property type="entry name" value="NPHP3_N"/>
    <property type="match status" value="1"/>
</dbReference>
<dbReference type="EMBL" id="CABFOC020000040">
    <property type="protein sequence ID" value="CAH0051484.1"/>
    <property type="molecule type" value="Genomic_DNA"/>
</dbReference>
<evidence type="ECO:0000313" key="3">
    <source>
        <dbReference type="EMBL" id="CAH0051484.1"/>
    </source>
</evidence>
<keyword evidence="1" id="KW-0677">Repeat</keyword>
<organism evidence="3 4">
    <name type="scientific">Clonostachys solani</name>
    <dbReference type="NCBI Taxonomy" id="160281"/>
    <lineage>
        <taxon>Eukaryota</taxon>
        <taxon>Fungi</taxon>
        <taxon>Dikarya</taxon>
        <taxon>Ascomycota</taxon>
        <taxon>Pezizomycotina</taxon>
        <taxon>Sordariomycetes</taxon>
        <taxon>Hypocreomycetidae</taxon>
        <taxon>Hypocreales</taxon>
        <taxon>Bionectriaceae</taxon>
        <taxon>Clonostachys</taxon>
    </lineage>
</organism>
<dbReference type="AlphaFoldDB" id="A0A9N9Z9E8"/>
<proteinExistence type="predicted"/>
<sequence>MDALSIAAAVVAFVDFGVKVSFKAFEIHSSATGQPIQVIGLASSSKHLSSLASAARETITTSSYSGQMESLDSLVVECTDVEEKLKDALTKLTVIKEGKWNRARQILEVSIRSIWKQEELDAMSTQLDKIRGQVMMNVLMCVWREASNNKSQTEHVLQTVRRIETAMKDMDEDFKTMGAGGRLQDDKGKTRMNTAIWASTGLVDVTTDEATAPPPYTPLPTIEAPRDAGIKIRMPFSQRLLRSLQFAEIDNRASQIKSAFPNTFKWLFDDEGERQKYGKESSGLSFRRWLSSHNDGSHGEGSQGEKVFWITGVPASGKSTLMKFIATHPSLNRRLQEWAGQDRVQVAKFYFWNAGSKIQKSRVGLFRSLLYQLLSQNPELSEIVAPRRQLYFSIAGDGAEAPDWEWSELCRCFSRLAWQLKSKNIRLALFIDGLDEYEGFDDKLPETHQLTDEMVTFLLRSRREYDWKLCVSSRPGNYFRDKFTKSHSLAMQQLTQPDIDEYVNQRLLSSQAIQDAMMIDQEAIETLISNLKTRAQGVFLWVVLVVEQLLITAQDDPHISVILRVFDSLPQDLNNLYNAIQNQIGPEKQRRASKLYQLVMEWKRTWNGGILQVSDPTTRRGPPTVDFLHKTTYDWIREPGNWKGMVEKGPESYQPMIPILAILARHAQSLSTTSKYSTRKQCISRLFLLASKVQDPPRVRSQITAILDQLDDRKLRDLGIDSILLQTAIPTKSKGMDRMAESSHMTWAAAWACRPYICGKVEQNPSILSAPRRPALPFGLRKGTPSSIPVFEIVMFGYRLHGSRTETGEENWFHGVRKMNAWQAWQRLETIKELLQKGAKIERYMKEILRTAVKDAPQNSVEAKYAKLLFDLSGSNHILGSFDAMRRKSFPEHEVDKARRDGEFPDYQIDS</sequence>
<gene>
    <name evidence="3" type="ORF">CSOL1703_00014807</name>
</gene>
<dbReference type="PANTHER" id="PTHR10039">
    <property type="entry name" value="AMELOGENIN"/>
    <property type="match status" value="1"/>
</dbReference>
<evidence type="ECO:0000313" key="4">
    <source>
        <dbReference type="Proteomes" id="UP000775872"/>
    </source>
</evidence>
<evidence type="ECO:0000259" key="2">
    <source>
        <dbReference type="Pfam" id="PF24883"/>
    </source>
</evidence>
<dbReference type="Gene3D" id="3.40.50.300">
    <property type="entry name" value="P-loop containing nucleotide triphosphate hydrolases"/>
    <property type="match status" value="1"/>
</dbReference>
<dbReference type="InterPro" id="IPR056884">
    <property type="entry name" value="NPHP3-like_N"/>
</dbReference>
<feature type="domain" description="Nephrocystin 3-like N-terminal" evidence="2">
    <location>
        <begin position="289"/>
        <end position="474"/>
    </location>
</feature>
<dbReference type="InterPro" id="IPR027417">
    <property type="entry name" value="P-loop_NTPase"/>
</dbReference>
<comment type="caution">
    <text evidence="3">The sequence shown here is derived from an EMBL/GenBank/DDBJ whole genome shotgun (WGS) entry which is preliminary data.</text>
</comment>
<keyword evidence="4" id="KW-1185">Reference proteome</keyword>
<evidence type="ECO:0000256" key="1">
    <source>
        <dbReference type="ARBA" id="ARBA00022737"/>
    </source>
</evidence>
<dbReference type="SUPFAM" id="SSF52540">
    <property type="entry name" value="P-loop containing nucleoside triphosphate hydrolases"/>
    <property type="match status" value="1"/>
</dbReference>
<protein>
    <recommendedName>
        <fullName evidence="2">Nephrocystin 3-like N-terminal domain-containing protein</fullName>
    </recommendedName>
</protein>
<dbReference type="OrthoDB" id="443402at2759"/>
<accession>A0A9N9Z9E8</accession>